<dbReference type="Gene3D" id="3.30.457.10">
    <property type="entry name" value="Copper amine oxidase-like, N-terminal domain"/>
    <property type="match status" value="2"/>
</dbReference>
<evidence type="ECO:0000313" key="3">
    <source>
        <dbReference type="EMBL" id="SFH80353.1"/>
    </source>
</evidence>
<evidence type="ECO:0000313" key="4">
    <source>
        <dbReference type="Proteomes" id="UP000199287"/>
    </source>
</evidence>
<dbReference type="RefSeq" id="WP_093371055.1">
    <property type="nucleotide sequence ID" value="NZ_FOQA01000003.1"/>
</dbReference>
<dbReference type="EMBL" id="FOQA01000003">
    <property type="protein sequence ID" value="SFH80353.1"/>
    <property type="molecule type" value="Genomic_DNA"/>
</dbReference>
<name>A0A1I3D0W8_9FIRM</name>
<organism evidence="3 4">
    <name type="scientific">Tindallia magadiensis</name>
    <dbReference type="NCBI Taxonomy" id="69895"/>
    <lineage>
        <taxon>Bacteria</taxon>
        <taxon>Bacillati</taxon>
        <taxon>Bacillota</taxon>
        <taxon>Clostridia</taxon>
        <taxon>Peptostreptococcales</taxon>
        <taxon>Tindalliaceae</taxon>
        <taxon>Tindallia</taxon>
    </lineage>
</organism>
<sequence>MKIRIAKMLLVLMLMAVFIPTSIYAATENEISDVTVISINEPIPTGDSYLSIKDTDGDIGTDRQTIRLLLENAEWTPEEQWSPYEFRYYNNGFLVANGNNFAVSFTRITDTRMDITFSMDPGDVGRETDEIRIPIKALVSSVGDASVEIDSLNSVVSAGVYAFAEGIKSDAIVRTGEKTIFGPRTTAKLEEIEIIEASVGSISMQEAIRFRLTPGFEWVENASISIEGSDGFEGSTEISLNEIMTGEREVNFTLEEIGMAHSGSSERGKISLSDLELTTSGERFGDVQIITAGVLGDQRLTVAEYMDYTTEARREGPKTTVYAGRFNQGAGEGFELAPLVIEEKVFASMSPGRPVDVAFSDWVKLTRVDGVATEEFQPGDNAFTFTPERDETGGKLKFEILVEATLHPDSAGDITASVTGGGIVEPLEAILGEAIQPLEVLTEPVILVAEDEENLSPEITLRETSYRALMEGDLEIILGVGTWGSIPEIMVTEGDIEIGDISVIDERLIIEIVADSSAASEIKVSEAPVVVEGLPAIGKYPVSISGDAIVTNNIEPYFEQEYLKRLEVLEVALNRISKAEFKVNQPYYLVDGEQFELDAAPYIAEGRLMVPVAHVSRALGIHRDDVLWDADAQTVTVQVETTQVVMTIGSDVMSVNGEEEDMGASAEIVDNRSFVPISRFARAIDVQYEWDAEEETVIFTK</sequence>
<gene>
    <name evidence="3" type="ORF">SAMN05192551_103103</name>
</gene>
<evidence type="ECO:0000256" key="1">
    <source>
        <dbReference type="SAM" id="SignalP"/>
    </source>
</evidence>
<dbReference type="AlphaFoldDB" id="A0A1I3D0W8"/>
<dbReference type="Pfam" id="PF07833">
    <property type="entry name" value="Cu_amine_oxidN1"/>
    <property type="match status" value="1"/>
</dbReference>
<reference evidence="4" key="1">
    <citation type="submission" date="2016-10" db="EMBL/GenBank/DDBJ databases">
        <authorList>
            <person name="Varghese N."/>
            <person name="Submissions S."/>
        </authorList>
    </citation>
    <scope>NUCLEOTIDE SEQUENCE [LARGE SCALE GENOMIC DNA]</scope>
    <source>
        <strain evidence="4">Z-7934</strain>
    </source>
</reference>
<dbReference type="InterPro" id="IPR012854">
    <property type="entry name" value="Cu_amine_oxidase-like_N"/>
</dbReference>
<feature type="domain" description="Copper amine oxidase-like N-terminal" evidence="2">
    <location>
        <begin position="590"/>
        <end position="698"/>
    </location>
</feature>
<dbReference type="Proteomes" id="UP000199287">
    <property type="component" value="Unassembled WGS sequence"/>
</dbReference>
<dbReference type="SUPFAM" id="SSF55383">
    <property type="entry name" value="Copper amine oxidase, domain N"/>
    <property type="match status" value="2"/>
</dbReference>
<proteinExistence type="predicted"/>
<keyword evidence="1" id="KW-0732">Signal</keyword>
<protein>
    <submittedName>
        <fullName evidence="3">Copper amine oxidase N-terminal domain-containing protein</fullName>
    </submittedName>
</protein>
<dbReference type="InterPro" id="IPR036582">
    <property type="entry name" value="Mao_N_sf"/>
</dbReference>
<dbReference type="OrthoDB" id="2023214at2"/>
<feature type="signal peptide" evidence="1">
    <location>
        <begin position="1"/>
        <end position="25"/>
    </location>
</feature>
<keyword evidence="4" id="KW-1185">Reference proteome</keyword>
<accession>A0A1I3D0W8</accession>
<evidence type="ECO:0000259" key="2">
    <source>
        <dbReference type="Pfam" id="PF07833"/>
    </source>
</evidence>
<dbReference type="STRING" id="69895.SAMN05192551_103103"/>
<feature type="chain" id="PRO_5011739026" evidence="1">
    <location>
        <begin position="26"/>
        <end position="701"/>
    </location>
</feature>